<dbReference type="EMBL" id="JBBMFK010000043">
    <property type="protein sequence ID" value="MEQ2445070.1"/>
    <property type="molecule type" value="Genomic_DNA"/>
</dbReference>
<dbReference type="Pfam" id="PF04586">
    <property type="entry name" value="Peptidase_S78"/>
    <property type="match status" value="1"/>
</dbReference>
<name>A0ABV1ECM4_9FIRM</name>
<reference evidence="5 6" key="1">
    <citation type="submission" date="2024-03" db="EMBL/GenBank/DDBJ databases">
        <title>Human intestinal bacterial collection.</title>
        <authorList>
            <person name="Pauvert C."/>
            <person name="Hitch T.C.A."/>
            <person name="Clavel T."/>
        </authorList>
    </citation>
    <scope>NUCLEOTIDE SEQUENCE [LARGE SCALE GENOMIC DNA]</scope>
    <source>
        <strain evidence="5 6">CLA-AP-H29</strain>
    </source>
</reference>
<dbReference type="Proteomes" id="UP001464378">
    <property type="component" value="Unassembled WGS sequence"/>
</dbReference>
<comment type="caution">
    <text evidence="5">The sequence shown here is derived from an EMBL/GenBank/DDBJ whole genome shotgun (WGS) entry which is preliminary data.</text>
</comment>
<evidence type="ECO:0000313" key="6">
    <source>
        <dbReference type="Proteomes" id="UP001464378"/>
    </source>
</evidence>
<dbReference type="RefSeq" id="WP_349232699.1">
    <property type="nucleotide sequence ID" value="NZ_JBBMFK010000043.1"/>
</dbReference>
<evidence type="ECO:0000313" key="5">
    <source>
        <dbReference type="EMBL" id="MEQ2445070.1"/>
    </source>
</evidence>
<keyword evidence="6" id="KW-1185">Reference proteome</keyword>
<accession>A0ABV1ECM4</accession>
<proteinExistence type="predicted"/>
<keyword evidence="2 5" id="KW-0645">Protease</keyword>
<protein>
    <submittedName>
        <fullName evidence="5">HK97 family phage prohead protease</fullName>
    </submittedName>
</protein>
<evidence type="ECO:0000259" key="4">
    <source>
        <dbReference type="Pfam" id="PF04586"/>
    </source>
</evidence>
<dbReference type="GO" id="GO:0006508">
    <property type="term" value="P:proteolysis"/>
    <property type="evidence" value="ECO:0007669"/>
    <property type="project" value="UniProtKB-KW"/>
</dbReference>
<dbReference type="InterPro" id="IPR054613">
    <property type="entry name" value="Peptidase_S78_dom"/>
</dbReference>
<evidence type="ECO:0000256" key="3">
    <source>
        <dbReference type="ARBA" id="ARBA00022801"/>
    </source>
</evidence>
<gene>
    <name evidence="5" type="ORF">WMO64_16585</name>
</gene>
<keyword evidence="3" id="KW-0378">Hydrolase</keyword>
<feature type="domain" description="Prohead serine protease" evidence="4">
    <location>
        <begin position="15"/>
        <end position="158"/>
    </location>
</feature>
<dbReference type="GO" id="GO:0008233">
    <property type="term" value="F:peptidase activity"/>
    <property type="evidence" value="ECO:0007669"/>
    <property type="project" value="UniProtKB-KW"/>
</dbReference>
<evidence type="ECO:0000256" key="2">
    <source>
        <dbReference type="ARBA" id="ARBA00022670"/>
    </source>
</evidence>
<organism evidence="5 6">
    <name type="scientific">Pseudoflavonifractor intestinihominis</name>
    <dbReference type="NCBI Taxonomy" id="3133171"/>
    <lineage>
        <taxon>Bacteria</taxon>
        <taxon>Bacillati</taxon>
        <taxon>Bacillota</taxon>
        <taxon>Clostridia</taxon>
        <taxon>Eubacteriales</taxon>
        <taxon>Oscillospiraceae</taxon>
        <taxon>Pseudoflavonifractor</taxon>
    </lineage>
</organism>
<evidence type="ECO:0000256" key="1">
    <source>
        <dbReference type="ARBA" id="ARBA00022612"/>
    </source>
</evidence>
<sequence>MSLLLPRKAAEKRLESDHYVEGYATTFDDPYVLYECDGIKYREQIDRHALEGADLSDVIMQYDHAGRVLARNSNGTLLLEPDERGFFIAADLSKSEAARSMYEEISSGLVTRMSWAFRVEKDAYDRATRTRTILKIAKVYDVSAVSMPANPSTEISARSWLHGVMEAEKAERLAAQAAERKRQRLKLYLEVIR</sequence>
<keyword evidence="1" id="KW-1188">Viral release from host cell</keyword>